<comment type="caution">
    <text evidence="7">The sequence shown here is derived from an EMBL/GenBank/DDBJ whole genome shotgun (WGS) entry which is preliminary data.</text>
</comment>
<name>A0A7W5H180_9PORP</name>
<keyword evidence="8" id="KW-1185">Reference proteome</keyword>
<dbReference type="InterPro" id="IPR005538">
    <property type="entry name" value="LrgA/CidA"/>
</dbReference>
<dbReference type="Proteomes" id="UP000544222">
    <property type="component" value="Unassembled WGS sequence"/>
</dbReference>
<evidence type="ECO:0000256" key="6">
    <source>
        <dbReference type="SAM" id="Phobius"/>
    </source>
</evidence>
<dbReference type="RefSeq" id="WP_183413084.1">
    <property type="nucleotide sequence ID" value="NZ_JACHYB010000001.1"/>
</dbReference>
<evidence type="ECO:0000256" key="5">
    <source>
        <dbReference type="ARBA" id="ARBA00023136"/>
    </source>
</evidence>
<accession>A0A7W5H180</accession>
<feature type="transmembrane region" description="Helical" evidence="6">
    <location>
        <begin position="56"/>
        <end position="75"/>
    </location>
</feature>
<dbReference type="PANTHER" id="PTHR33931:SF2">
    <property type="entry name" value="HOLIN-LIKE PROTEIN CIDA"/>
    <property type="match status" value="1"/>
</dbReference>
<evidence type="ECO:0000256" key="4">
    <source>
        <dbReference type="ARBA" id="ARBA00022989"/>
    </source>
</evidence>
<keyword evidence="5 6" id="KW-0472">Membrane</keyword>
<gene>
    <name evidence="7" type="ORF">FHX64_001471</name>
</gene>
<evidence type="ECO:0000313" key="7">
    <source>
        <dbReference type="EMBL" id="MBB3187308.1"/>
    </source>
</evidence>
<keyword evidence="2" id="KW-1003">Cell membrane</keyword>
<evidence type="ECO:0000256" key="3">
    <source>
        <dbReference type="ARBA" id="ARBA00022692"/>
    </source>
</evidence>
<reference evidence="7 8" key="1">
    <citation type="submission" date="2020-08" db="EMBL/GenBank/DDBJ databases">
        <title>Genomic Encyclopedia of Type Strains, Phase IV (KMG-IV): sequencing the most valuable type-strain genomes for metagenomic binning, comparative biology and taxonomic classification.</title>
        <authorList>
            <person name="Goeker M."/>
        </authorList>
    </citation>
    <scope>NUCLEOTIDE SEQUENCE [LARGE SCALE GENOMIC DNA]</scope>
    <source>
        <strain evidence="7 8">DSM 27471</strain>
    </source>
</reference>
<evidence type="ECO:0000313" key="8">
    <source>
        <dbReference type="Proteomes" id="UP000544222"/>
    </source>
</evidence>
<organism evidence="7 8">
    <name type="scientific">Microbacter margulisiae</name>
    <dbReference type="NCBI Taxonomy" id="1350067"/>
    <lineage>
        <taxon>Bacteria</taxon>
        <taxon>Pseudomonadati</taxon>
        <taxon>Bacteroidota</taxon>
        <taxon>Bacteroidia</taxon>
        <taxon>Bacteroidales</taxon>
        <taxon>Porphyromonadaceae</taxon>
        <taxon>Microbacter</taxon>
    </lineage>
</organism>
<dbReference type="PANTHER" id="PTHR33931">
    <property type="entry name" value="HOLIN-LIKE PROTEIN CIDA-RELATED"/>
    <property type="match status" value="1"/>
</dbReference>
<proteinExistence type="predicted"/>
<keyword evidence="3 6" id="KW-0812">Transmembrane</keyword>
<dbReference type="Pfam" id="PF03788">
    <property type="entry name" value="LrgA"/>
    <property type="match status" value="1"/>
</dbReference>
<sequence length="112" mass="12160">MAGILILLLFYLAGDLLSLLIGNFIPGSVLGMLLLFVALVLKIVKPVHIHEASRFLLDNMMLFFIPVGVGLMTSYVLIGKYIVAIVVAAAISTILVISVVGWLAQKLEKRHS</sequence>
<dbReference type="AlphaFoldDB" id="A0A7W5H180"/>
<feature type="transmembrane region" description="Helical" evidence="6">
    <location>
        <begin position="81"/>
        <end position="104"/>
    </location>
</feature>
<keyword evidence="4 6" id="KW-1133">Transmembrane helix</keyword>
<evidence type="ECO:0000256" key="1">
    <source>
        <dbReference type="ARBA" id="ARBA00004651"/>
    </source>
</evidence>
<feature type="transmembrane region" description="Helical" evidence="6">
    <location>
        <begin position="24"/>
        <end position="44"/>
    </location>
</feature>
<comment type="subcellular location">
    <subcellularLocation>
        <location evidence="1">Cell membrane</location>
        <topology evidence="1">Multi-pass membrane protein</topology>
    </subcellularLocation>
</comment>
<evidence type="ECO:0000256" key="2">
    <source>
        <dbReference type="ARBA" id="ARBA00022475"/>
    </source>
</evidence>
<dbReference type="GO" id="GO:0005886">
    <property type="term" value="C:plasma membrane"/>
    <property type="evidence" value="ECO:0007669"/>
    <property type="project" value="UniProtKB-SubCell"/>
</dbReference>
<protein>
    <submittedName>
        <fullName evidence="7">Holin-like protein</fullName>
    </submittedName>
</protein>
<dbReference type="EMBL" id="JACHYB010000001">
    <property type="protein sequence ID" value="MBB3187308.1"/>
    <property type="molecule type" value="Genomic_DNA"/>
</dbReference>